<accession>A0AAE1QAC2</accession>
<reference evidence="1" key="1">
    <citation type="submission" date="2023-11" db="EMBL/GenBank/DDBJ databases">
        <title>Genome assemblies of two species of porcelain crab, Petrolisthes cinctipes and Petrolisthes manimaculis (Anomura: Porcellanidae).</title>
        <authorList>
            <person name="Angst P."/>
        </authorList>
    </citation>
    <scope>NUCLEOTIDE SEQUENCE</scope>
    <source>
        <strain evidence="1">PB745_02</strain>
        <tissue evidence="1">Gill</tissue>
    </source>
</reference>
<keyword evidence="2" id="KW-1185">Reference proteome</keyword>
<comment type="caution">
    <text evidence="1">The sequence shown here is derived from an EMBL/GenBank/DDBJ whole genome shotgun (WGS) entry which is preliminary data.</text>
</comment>
<name>A0AAE1QAC2_9EUCA</name>
<dbReference type="EMBL" id="JAWZYT010000517">
    <property type="protein sequence ID" value="KAK4322495.1"/>
    <property type="molecule type" value="Genomic_DNA"/>
</dbReference>
<sequence>MLNISHGCQLQNTLCCVEGITEFKSRLITVYSIASGTMEYGTCWSYQLMSHLEVLWFPGLLKKPCNSPYGIAGQTTGAVFKVLQKPNKD</sequence>
<dbReference type="AlphaFoldDB" id="A0AAE1QAC2"/>
<proteinExistence type="predicted"/>
<protein>
    <submittedName>
        <fullName evidence="1">Uncharacterized protein</fullName>
    </submittedName>
</protein>
<organism evidence="1 2">
    <name type="scientific">Petrolisthes manimaculis</name>
    <dbReference type="NCBI Taxonomy" id="1843537"/>
    <lineage>
        <taxon>Eukaryota</taxon>
        <taxon>Metazoa</taxon>
        <taxon>Ecdysozoa</taxon>
        <taxon>Arthropoda</taxon>
        <taxon>Crustacea</taxon>
        <taxon>Multicrustacea</taxon>
        <taxon>Malacostraca</taxon>
        <taxon>Eumalacostraca</taxon>
        <taxon>Eucarida</taxon>
        <taxon>Decapoda</taxon>
        <taxon>Pleocyemata</taxon>
        <taxon>Anomura</taxon>
        <taxon>Galatheoidea</taxon>
        <taxon>Porcellanidae</taxon>
        <taxon>Petrolisthes</taxon>
    </lineage>
</organism>
<gene>
    <name evidence="1" type="ORF">Pmani_006834</name>
</gene>
<evidence type="ECO:0000313" key="1">
    <source>
        <dbReference type="EMBL" id="KAK4322495.1"/>
    </source>
</evidence>
<dbReference type="Proteomes" id="UP001292094">
    <property type="component" value="Unassembled WGS sequence"/>
</dbReference>
<evidence type="ECO:0000313" key="2">
    <source>
        <dbReference type="Proteomes" id="UP001292094"/>
    </source>
</evidence>